<dbReference type="PANTHER" id="PTHR28110">
    <property type="entry name" value="TRANSMEMBRANE PROTEIN"/>
    <property type="match status" value="1"/>
</dbReference>
<evidence type="ECO:0000313" key="2">
    <source>
        <dbReference type="EMBL" id="RCI16847.1"/>
    </source>
</evidence>
<dbReference type="OrthoDB" id="4347at2759"/>
<proteinExistence type="predicted"/>
<name>A0A367LR28_9HYPO</name>
<dbReference type="InterPro" id="IPR055323">
    <property type="entry name" value="C57A10.07/YOR238W"/>
</dbReference>
<evidence type="ECO:0000313" key="3">
    <source>
        <dbReference type="Proteomes" id="UP000253664"/>
    </source>
</evidence>
<dbReference type="Proteomes" id="UP000253664">
    <property type="component" value="Unassembled WGS sequence"/>
</dbReference>
<dbReference type="AlphaFoldDB" id="A0A367LR28"/>
<dbReference type="GO" id="GO:0005737">
    <property type="term" value="C:cytoplasm"/>
    <property type="evidence" value="ECO:0007669"/>
    <property type="project" value="TreeGrafter"/>
</dbReference>
<evidence type="ECO:0000256" key="1">
    <source>
        <dbReference type="SAM" id="MobiDB-lite"/>
    </source>
</evidence>
<reference evidence="2 3" key="1">
    <citation type="journal article" date="2015" name="BMC Genomics">
        <title>Insights from the genome of Ophiocordyceps polyrhachis-furcata to pathogenicity and host specificity in insect fungi.</title>
        <authorList>
            <person name="Wichadakul D."/>
            <person name="Kobmoo N."/>
            <person name="Ingsriswang S."/>
            <person name="Tangphatsornruang S."/>
            <person name="Chantasingh D."/>
            <person name="Luangsa-ard J.J."/>
            <person name="Eurwilaichitr L."/>
        </authorList>
    </citation>
    <scope>NUCLEOTIDE SEQUENCE [LARGE SCALE GENOMIC DNA]</scope>
    <source>
        <strain evidence="2 3">BCC 54312</strain>
    </source>
</reference>
<organism evidence="2 3">
    <name type="scientific">Ophiocordyceps polyrhachis-furcata BCC 54312</name>
    <dbReference type="NCBI Taxonomy" id="1330021"/>
    <lineage>
        <taxon>Eukaryota</taxon>
        <taxon>Fungi</taxon>
        <taxon>Dikarya</taxon>
        <taxon>Ascomycota</taxon>
        <taxon>Pezizomycotina</taxon>
        <taxon>Sordariomycetes</taxon>
        <taxon>Hypocreomycetidae</taxon>
        <taxon>Hypocreales</taxon>
        <taxon>Ophiocordycipitaceae</taxon>
        <taxon>Ophiocordyceps</taxon>
    </lineage>
</organism>
<protein>
    <submittedName>
        <fullName evidence="2">Uncharacterized protein</fullName>
    </submittedName>
</protein>
<keyword evidence="3" id="KW-1185">Reference proteome</keyword>
<feature type="region of interest" description="Disordered" evidence="1">
    <location>
        <begin position="60"/>
        <end position="109"/>
    </location>
</feature>
<comment type="caution">
    <text evidence="2">The sequence shown here is derived from an EMBL/GenBank/DDBJ whole genome shotgun (WGS) entry which is preliminary data.</text>
</comment>
<dbReference type="PANTHER" id="PTHR28110:SF1">
    <property type="entry name" value="TRANSMEMBRANE PROTEIN"/>
    <property type="match status" value="1"/>
</dbReference>
<dbReference type="EMBL" id="LKCN02000001">
    <property type="protein sequence ID" value="RCI16847.1"/>
    <property type="molecule type" value="Genomic_DNA"/>
</dbReference>
<accession>A0A367LR28</accession>
<sequence length="245" mass="27096">MHLIIVCCHGIWLGGPSAGKDESEWLLAPFQKGEAATFILHAKEGIRLLHEAGPEASLVFSGQTADSTVKRPNKARNKPLRSPELRKPSLPEQPLDDNDGNDNNQPPPILLEERALDSYHNILYSLTLFRARHAAWPDSITVISHAFKQPRLRAHCEAIGFPSVTFVGIDPPLLFDTGGIAAALDHWARDPHGRGPVLSAKRRARNPWSVWQGVFPHRLGSGRLVTRGWGEGETLVDEAPRPWAH</sequence>
<gene>
    <name evidence="2" type="ORF">L249_1880</name>
</gene>